<dbReference type="PANTHER" id="PTHR33371">
    <property type="entry name" value="INTERMEMBRANE PHOSPHOLIPID TRANSPORT SYSTEM BINDING PROTEIN MLAD-RELATED"/>
    <property type="match status" value="1"/>
</dbReference>
<evidence type="ECO:0000313" key="4">
    <source>
        <dbReference type="Proteomes" id="UP000036313"/>
    </source>
</evidence>
<dbReference type="InterPro" id="IPR003399">
    <property type="entry name" value="Mce/MlaD"/>
</dbReference>
<dbReference type="InterPro" id="IPR052336">
    <property type="entry name" value="MlaD_Phospholipid_Transporter"/>
</dbReference>
<dbReference type="PATRIC" id="fig|1807.14.peg.2985"/>
<sequence length="326" mass="35449">MQPMKVKAALRSPITWGVGAMACAMVVALVLAYLYANEPGTNKIVTFYTDDANAIRTGDDVRMAGIKVGTVTNLALQPNEVRVTAKIDDDAFVGDQSQVDVRMLTVVGGYYVNIASMGSVPLGDQVIPKSRVTMPYSLVRALTDSTKITTGVDTRPVNESLDQVAQGLTGTNIEVVSTVIDAGNALMSTVERQRGQVTSILNLSDEYIRSLSAYRDKFAQLVRKASILTQTLVIYDKGFSQTLQGLGDVLLALKPLGDFYETHRIEFVEKVRSFLEKGRLFVERNGLIIRGLKRVQNLFDRVLNAQNAEPALLATDLCVPVPGSAC</sequence>
<feature type="transmembrane region" description="Helical" evidence="1">
    <location>
        <begin position="12"/>
        <end position="36"/>
    </location>
</feature>
<dbReference type="EMBL" id="JYNU01000016">
    <property type="protein sequence ID" value="KMO75590.1"/>
    <property type="molecule type" value="Genomic_DNA"/>
</dbReference>
<proteinExistence type="predicted"/>
<feature type="domain" description="Mce/MlaD" evidence="2">
    <location>
        <begin position="43"/>
        <end position="114"/>
    </location>
</feature>
<organism evidence="3 4">
    <name type="scientific">Mycolicibacterium obuense</name>
    <dbReference type="NCBI Taxonomy" id="1807"/>
    <lineage>
        <taxon>Bacteria</taxon>
        <taxon>Bacillati</taxon>
        <taxon>Actinomycetota</taxon>
        <taxon>Actinomycetes</taxon>
        <taxon>Mycobacteriales</taxon>
        <taxon>Mycobacteriaceae</taxon>
        <taxon>Mycolicibacterium</taxon>
    </lineage>
</organism>
<dbReference type="Pfam" id="PF02470">
    <property type="entry name" value="MlaD"/>
    <property type="match status" value="1"/>
</dbReference>
<protein>
    <submittedName>
        <fullName evidence="3">Mce related protein</fullName>
    </submittedName>
</protein>
<comment type="caution">
    <text evidence="3">The sequence shown here is derived from an EMBL/GenBank/DDBJ whole genome shotgun (WGS) entry which is preliminary data.</text>
</comment>
<evidence type="ECO:0000313" key="3">
    <source>
        <dbReference type="EMBL" id="KMO75590.1"/>
    </source>
</evidence>
<reference evidence="3 4" key="1">
    <citation type="journal article" date="2015" name="Genome Biol. Evol.">
        <title>Characterization of Three Mycobacterium spp. with Potential Use in Bioremediation by Genome Sequencing and Comparative Genomics.</title>
        <authorList>
            <person name="Das S."/>
            <person name="Pettersson B.M."/>
            <person name="Behra P.R."/>
            <person name="Ramesh M."/>
            <person name="Dasgupta S."/>
            <person name="Bhattacharya A."/>
            <person name="Kirsebom L.A."/>
        </authorList>
    </citation>
    <scope>NUCLEOTIDE SEQUENCE [LARGE SCALE GENOMIC DNA]</scope>
    <source>
        <strain evidence="3 4">DSM 44075</strain>
    </source>
</reference>
<gene>
    <name evidence="3" type="ORF">MOBUDSM44075_02959</name>
</gene>
<accession>A0A0J6VWZ2</accession>
<evidence type="ECO:0000256" key="1">
    <source>
        <dbReference type="SAM" id="Phobius"/>
    </source>
</evidence>
<keyword evidence="1" id="KW-1133">Transmembrane helix</keyword>
<evidence type="ECO:0000259" key="2">
    <source>
        <dbReference type="Pfam" id="PF02470"/>
    </source>
</evidence>
<dbReference type="PANTHER" id="PTHR33371:SF18">
    <property type="entry name" value="MCE-FAMILY PROTEIN MCE3C"/>
    <property type="match status" value="1"/>
</dbReference>
<dbReference type="Proteomes" id="UP000036313">
    <property type="component" value="Unassembled WGS sequence"/>
</dbReference>
<name>A0A0J6VWZ2_9MYCO</name>
<dbReference type="GO" id="GO:0005576">
    <property type="term" value="C:extracellular region"/>
    <property type="evidence" value="ECO:0007669"/>
    <property type="project" value="TreeGrafter"/>
</dbReference>
<keyword evidence="1" id="KW-0812">Transmembrane</keyword>
<dbReference type="AlphaFoldDB" id="A0A0J6VWZ2"/>
<dbReference type="PROSITE" id="PS51257">
    <property type="entry name" value="PROKAR_LIPOPROTEIN"/>
    <property type="match status" value="1"/>
</dbReference>
<keyword evidence="1" id="KW-0472">Membrane</keyword>